<feature type="region of interest" description="Disordered" evidence="1">
    <location>
        <begin position="22"/>
        <end position="98"/>
    </location>
</feature>
<protein>
    <submittedName>
        <fullName evidence="2">Uncharacterized protein</fullName>
    </submittedName>
</protein>
<gene>
    <name evidence="2" type="ORF">CCHR01_15232</name>
</gene>
<evidence type="ECO:0000256" key="1">
    <source>
        <dbReference type="SAM" id="MobiDB-lite"/>
    </source>
</evidence>
<dbReference type="Proteomes" id="UP001243330">
    <property type="component" value="Unassembled WGS sequence"/>
</dbReference>
<comment type="caution">
    <text evidence="2">The sequence shown here is derived from an EMBL/GenBank/DDBJ whole genome shotgun (WGS) entry which is preliminary data.</text>
</comment>
<accession>A0AAD9EB67</accession>
<evidence type="ECO:0000313" key="2">
    <source>
        <dbReference type="EMBL" id="KAK1842145.1"/>
    </source>
</evidence>
<evidence type="ECO:0000313" key="3">
    <source>
        <dbReference type="Proteomes" id="UP001243330"/>
    </source>
</evidence>
<reference evidence="2" key="1">
    <citation type="submission" date="2023-01" db="EMBL/GenBank/DDBJ databases">
        <title>Colletotrichum chrysophilum M932 genome sequence.</title>
        <authorList>
            <person name="Baroncelli R."/>
        </authorList>
    </citation>
    <scope>NUCLEOTIDE SEQUENCE</scope>
    <source>
        <strain evidence="2">M932</strain>
    </source>
</reference>
<keyword evidence="3" id="KW-1185">Reference proteome</keyword>
<dbReference type="EMBL" id="JAQOWY010000432">
    <property type="protein sequence ID" value="KAK1842145.1"/>
    <property type="molecule type" value="Genomic_DNA"/>
</dbReference>
<sequence>MAVLNELSGVKVTIEVNHVKAQEYSDEDGPAEDKNNRLSYPAAPRHSNSLAQDRKWPTSMRQPDMGIRFSAPAGSSAAPTNKPLRGGTWDPGSGLRLG</sequence>
<name>A0AAD9EB67_9PEZI</name>
<dbReference type="AlphaFoldDB" id="A0AAD9EB67"/>
<proteinExistence type="predicted"/>
<organism evidence="2 3">
    <name type="scientific">Colletotrichum chrysophilum</name>
    <dbReference type="NCBI Taxonomy" id="1836956"/>
    <lineage>
        <taxon>Eukaryota</taxon>
        <taxon>Fungi</taxon>
        <taxon>Dikarya</taxon>
        <taxon>Ascomycota</taxon>
        <taxon>Pezizomycotina</taxon>
        <taxon>Sordariomycetes</taxon>
        <taxon>Hypocreomycetidae</taxon>
        <taxon>Glomerellales</taxon>
        <taxon>Glomerellaceae</taxon>
        <taxon>Colletotrichum</taxon>
        <taxon>Colletotrichum gloeosporioides species complex</taxon>
    </lineage>
</organism>